<dbReference type="InterPro" id="IPR010819">
    <property type="entry name" value="AGE/CE"/>
</dbReference>
<dbReference type="Pfam" id="PF07221">
    <property type="entry name" value="GlcNAc_2-epim"/>
    <property type="match status" value="1"/>
</dbReference>
<dbReference type="GO" id="GO:0005975">
    <property type="term" value="P:carbohydrate metabolic process"/>
    <property type="evidence" value="ECO:0007669"/>
    <property type="project" value="InterPro"/>
</dbReference>
<organism evidence="5 6">
    <name type="scientific">Pedobacter planticolens</name>
    <dbReference type="NCBI Taxonomy" id="2679964"/>
    <lineage>
        <taxon>Bacteria</taxon>
        <taxon>Pseudomonadati</taxon>
        <taxon>Bacteroidota</taxon>
        <taxon>Sphingobacteriia</taxon>
        <taxon>Sphingobacteriales</taxon>
        <taxon>Sphingobacteriaceae</taxon>
        <taxon>Pedobacter</taxon>
    </lineage>
</organism>
<reference evidence="5" key="1">
    <citation type="submission" date="2019-11" db="EMBL/GenBank/DDBJ databases">
        <title>Description of Pedobacter sp. LMG 31464T.</title>
        <authorList>
            <person name="Carlier A."/>
            <person name="Qi S."/>
            <person name="Vandamme P."/>
        </authorList>
    </citation>
    <scope>NUCLEOTIDE SEQUENCE</scope>
    <source>
        <strain evidence="5">LMG 31464</strain>
    </source>
</reference>
<comment type="similarity">
    <text evidence="2">Belongs to the N-acylglucosamine 2-epimerase family.</text>
</comment>
<evidence type="ECO:0000256" key="1">
    <source>
        <dbReference type="ARBA" id="ARBA00001470"/>
    </source>
</evidence>
<protein>
    <recommendedName>
        <fullName evidence="4">Cellobiose 2-epimerase</fullName>
        <shortName evidence="4">CE</shortName>
        <ecNumber evidence="4">5.1.3.11</ecNumber>
    </recommendedName>
</protein>
<evidence type="ECO:0000313" key="5">
    <source>
        <dbReference type="EMBL" id="MBB2146923.1"/>
    </source>
</evidence>
<keyword evidence="3 4" id="KW-0413">Isomerase</keyword>
<comment type="similarity">
    <text evidence="4">Belongs to the cellobiose 2-epimerase family.</text>
</comment>
<comment type="caution">
    <text evidence="5">The sequence shown here is derived from an EMBL/GenBank/DDBJ whole genome shotgun (WGS) entry which is preliminary data.</text>
</comment>
<dbReference type="EMBL" id="WNXD01000002">
    <property type="protein sequence ID" value="MBB2146923.1"/>
    <property type="molecule type" value="Genomic_DNA"/>
</dbReference>
<dbReference type="Gene3D" id="1.50.10.10">
    <property type="match status" value="1"/>
</dbReference>
<evidence type="ECO:0000256" key="3">
    <source>
        <dbReference type="ARBA" id="ARBA00023235"/>
    </source>
</evidence>
<name>A0A923IWH6_9SPHI</name>
<proteinExistence type="inferred from homology"/>
<accession>A0A923IWH6</accession>
<dbReference type="InterPro" id="IPR028584">
    <property type="entry name" value="Cellobiose_2_epim"/>
</dbReference>
<sequence>MNLALLKTYAEEVETELDELLQWWITYTIDEENGGFYGKIDNDNISTPHAPKGLVLTTRILYTFSSAYQLTKKAAYLSMANRAFDYLTKHFLDTKNGGFYWSITYTGELLDGKKQIYGQAFTVYALAEYYKITANTKALALAKGTFTLMEKYSFDPLYFGYLEAFSVDWKLKEDLRLSDKDQNEQKSMNTHLHVVEAYANLYTIWPDETLKIVINRLLTNFKEHIIDQKTSHLHLFFTAKWEVKSTVTSFGHDIEAAWLLQEAAESIEDEAEIAIFKTIALQLSDATKKGLDKNGGLWYEYDTTTKHWVKEMHWWPQAEAMVGFFNAFQLSGDEKYLHHSLQSWAFIKNYLKDKKNGEWYWGINEDYSLLQSEDKAGFWKCPYHNGRACLEIMKRIKLHGNHPV</sequence>
<dbReference type="InterPro" id="IPR008928">
    <property type="entry name" value="6-hairpin_glycosidase_sf"/>
</dbReference>
<dbReference type="HAMAP" id="MF_00929">
    <property type="entry name" value="Cellobiose_2_epim"/>
    <property type="match status" value="1"/>
</dbReference>
<dbReference type="SUPFAM" id="SSF48208">
    <property type="entry name" value="Six-hairpin glycosidases"/>
    <property type="match status" value="1"/>
</dbReference>
<dbReference type="PANTHER" id="PTHR15108">
    <property type="entry name" value="N-ACYLGLUCOSAMINE-2-EPIMERASE"/>
    <property type="match status" value="1"/>
</dbReference>
<evidence type="ECO:0000313" key="6">
    <source>
        <dbReference type="Proteomes" id="UP000601055"/>
    </source>
</evidence>
<dbReference type="InterPro" id="IPR012341">
    <property type="entry name" value="6hp_glycosidase-like_sf"/>
</dbReference>
<dbReference type="RefSeq" id="WP_182923559.1">
    <property type="nucleotide sequence ID" value="NZ_WNXD01000002.1"/>
</dbReference>
<dbReference type="EC" id="5.1.3.11" evidence="4"/>
<keyword evidence="6" id="KW-1185">Reference proteome</keyword>
<dbReference type="Proteomes" id="UP000601055">
    <property type="component" value="Unassembled WGS sequence"/>
</dbReference>
<evidence type="ECO:0000256" key="4">
    <source>
        <dbReference type="HAMAP-Rule" id="MF_00929"/>
    </source>
</evidence>
<evidence type="ECO:0000256" key="2">
    <source>
        <dbReference type="ARBA" id="ARBA00008558"/>
    </source>
</evidence>
<dbReference type="AlphaFoldDB" id="A0A923IWH6"/>
<comment type="function">
    <text evidence="4">Catalyzes the reversible epimerization of cellobiose to 4-O-beta-D-glucopyranosyl-D-mannose (Glc-Man).</text>
</comment>
<comment type="catalytic activity">
    <reaction evidence="1 4">
        <text>D-cellobiose = beta-D-glucosyl-(1-&gt;4)-D-mannopyranose</text>
        <dbReference type="Rhea" id="RHEA:23384"/>
        <dbReference type="ChEBI" id="CHEBI:17057"/>
        <dbReference type="ChEBI" id="CHEBI:47931"/>
        <dbReference type="EC" id="5.1.3.11"/>
    </reaction>
</comment>
<dbReference type="GO" id="GO:0047736">
    <property type="term" value="F:cellobiose epimerase activity"/>
    <property type="evidence" value="ECO:0007669"/>
    <property type="project" value="UniProtKB-UniRule"/>
</dbReference>
<gene>
    <name evidence="5" type="ORF">GM921_15570</name>
</gene>